<dbReference type="eggNOG" id="COG4110">
    <property type="taxonomic scope" value="Bacteria"/>
</dbReference>
<sequence length="265" mass="29161">MGPGGRSGGVRGSTTGVGRDMGFLDGLWRGRESAFDSGNAATNAIELTKRQSQVSLTRQGAATGHLRINLSWRMRTSDLGGTQRESLLRHPFKALKPPEVVGHSQSMVNVDLDLGCLYELQDGTKGVVQPLGGLLGDANGPPYVKLSGDDRFGSGSGETMYVNLDHRENIKRLLVFAYIYDQTPAFDRTQAMVTLYPSSGPRIEIGLDERHPQARSCAVVMIENVKNEILVRREVRFVYGFQAELDRLYGWGLQWGRGYKSKAGR</sequence>
<reference evidence="2" key="1">
    <citation type="submission" date="2008-12" db="EMBL/GenBank/DDBJ databases">
        <title>Annotation of Streptomyces ghanaensis ATCC 14672.</title>
        <authorList>
            <consortium name="The Broad Institute Genome Sequencing Platform"/>
            <consortium name="Broad Institute Microbial Sequencing Center"/>
            <person name="Fischbach M."/>
            <person name="Ward D."/>
            <person name="Young S."/>
            <person name="Kodira C.D."/>
            <person name="Zeng Q."/>
            <person name="Koehrsen M."/>
            <person name="Godfrey P."/>
            <person name="Alvarado L."/>
            <person name="Berlin A.M."/>
            <person name="Borenstein D."/>
            <person name="Chen Z."/>
            <person name="Engels R."/>
            <person name="Freedman E."/>
            <person name="Gellesch M."/>
            <person name="Goldberg J."/>
            <person name="Griggs A."/>
            <person name="Gujja S."/>
            <person name="Heiman D.I."/>
            <person name="Hepburn T.A."/>
            <person name="Howarth C."/>
            <person name="Jen D."/>
            <person name="Larson L."/>
            <person name="Lewis B."/>
            <person name="Mehta T."/>
            <person name="Park D."/>
            <person name="Pearson M."/>
            <person name="Roberts A."/>
            <person name="Saif S."/>
            <person name="Shea T.D."/>
            <person name="Shenoy N."/>
            <person name="Sisk P."/>
            <person name="Stolte C."/>
            <person name="Sykes S.N."/>
            <person name="Walk T."/>
            <person name="White J."/>
            <person name="Yandava C."/>
            <person name="Straight P."/>
            <person name="Clardy J."/>
            <person name="Hung D."/>
            <person name="Kolter R."/>
            <person name="Mekalanos J."/>
            <person name="Walker S."/>
            <person name="Walsh C.T."/>
            <person name="Wieland B.L.C."/>
            <person name="Ilzarbe M."/>
            <person name="Galagan J."/>
            <person name="Nusbaum C."/>
            <person name="Birren B."/>
        </authorList>
    </citation>
    <scope>NUCLEOTIDE SEQUENCE [LARGE SCALE GENOMIC DNA]</scope>
    <source>
        <strain evidence="2">ATCC 14672 / DSM 40746 / JCM 4963 / KCTC 9882 / NRRL B-12104 / FH 1290</strain>
    </source>
</reference>
<proteinExistence type="predicted"/>
<name>D6A6I6_STRV1</name>
<dbReference type="Proteomes" id="UP000003824">
    <property type="component" value="Unassembled WGS sequence"/>
</dbReference>
<protein>
    <submittedName>
        <fullName evidence="1">Tellurium resistance protein terA</fullName>
    </submittedName>
</protein>
<dbReference type="Gene3D" id="2.60.60.30">
    <property type="entry name" value="sav2460 like domains"/>
    <property type="match status" value="1"/>
</dbReference>
<accession>D6A6I6</accession>
<evidence type="ECO:0000313" key="1">
    <source>
        <dbReference type="EMBL" id="EFE69761.2"/>
    </source>
</evidence>
<gene>
    <name evidence="1" type="ORF">SSFG_05003</name>
</gene>
<dbReference type="InterPro" id="IPR003325">
    <property type="entry name" value="TerD"/>
</dbReference>
<dbReference type="EMBL" id="DS999641">
    <property type="protein sequence ID" value="EFE69761.2"/>
    <property type="molecule type" value="Genomic_DNA"/>
</dbReference>
<organism evidence="1 2">
    <name type="scientific">Streptomyces viridosporus (strain ATCC 14672 / DSM 40746 / JCM 4963 / KCTC 9882 / NRRL B-12104 / FH 1290)</name>
    <name type="common">Streptomyces ghanaensis</name>
    <dbReference type="NCBI Taxonomy" id="566461"/>
    <lineage>
        <taxon>Bacteria</taxon>
        <taxon>Bacillati</taxon>
        <taxon>Actinomycetota</taxon>
        <taxon>Actinomycetes</taxon>
        <taxon>Kitasatosporales</taxon>
        <taxon>Streptomycetaceae</taxon>
        <taxon>Streptomyces</taxon>
    </lineage>
</organism>
<dbReference type="AlphaFoldDB" id="D6A6I6"/>
<evidence type="ECO:0000313" key="2">
    <source>
        <dbReference type="Proteomes" id="UP000003824"/>
    </source>
</evidence>
<dbReference type="CDD" id="cd06974">
    <property type="entry name" value="TerD_like"/>
    <property type="match status" value="1"/>
</dbReference>